<dbReference type="Pfam" id="PF00531">
    <property type="entry name" value="Death"/>
    <property type="match status" value="1"/>
</dbReference>
<reference evidence="2 3" key="1">
    <citation type="submission" date="2020-06" db="EMBL/GenBank/DDBJ databases">
        <authorList>
            <person name="Li R."/>
            <person name="Bekaert M."/>
        </authorList>
    </citation>
    <scope>NUCLEOTIDE SEQUENCE [LARGE SCALE GENOMIC DNA]</scope>
    <source>
        <strain evidence="3">wild</strain>
    </source>
</reference>
<evidence type="ECO:0000259" key="1">
    <source>
        <dbReference type="PROSITE" id="PS50017"/>
    </source>
</evidence>
<gene>
    <name evidence="2" type="ORF">MCOR_13149</name>
</gene>
<dbReference type="InterPro" id="IPR000488">
    <property type="entry name" value="Death_dom"/>
</dbReference>
<dbReference type="InterPro" id="IPR011029">
    <property type="entry name" value="DEATH-like_dom_sf"/>
</dbReference>
<dbReference type="CDD" id="cd01670">
    <property type="entry name" value="Death"/>
    <property type="match status" value="1"/>
</dbReference>
<dbReference type="AlphaFoldDB" id="A0A6J8AZ12"/>
<feature type="domain" description="Death" evidence="1">
    <location>
        <begin position="246"/>
        <end position="328"/>
    </location>
</feature>
<dbReference type="SMART" id="SM00005">
    <property type="entry name" value="DEATH"/>
    <property type="match status" value="1"/>
</dbReference>
<dbReference type="Proteomes" id="UP000507470">
    <property type="component" value="Unassembled WGS sequence"/>
</dbReference>
<keyword evidence="3" id="KW-1185">Reference proteome</keyword>
<name>A0A6J8AZ12_MYTCO</name>
<dbReference type="Gene3D" id="1.10.533.10">
    <property type="entry name" value="Death Domain, Fas"/>
    <property type="match status" value="1"/>
</dbReference>
<evidence type="ECO:0000313" key="3">
    <source>
        <dbReference type="Proteomes" id="UP000507470"/>
    </source>
</evidence>
<evidence type="ECO:0000313" key="2">
    <source>
        <dbReference type="EMBL" id="CAC5376536.1"/>
    </source>
</evidence>
<organism evidence="2 3">
    <name type="scientific">Mytilus coruscus</name>
    <name type="common">Sea mussel</name>
    <dbReference type="NCBI Taxonomy" id="42192"/>
    <lineage>
        <taxon>Eukaryota</taxon>
        <taxon>Metazoa</taxon>
        <taxon>Spiralia</taxon>
        <taxon>Lophotrochozoa</taxon>
        <taxon>Mollusca</taxon>
        <taxon>Bivalvia</taxon>
        <taxon>Autobranchia</taxon>
        <taxon>Pteriomorphia</taxon>
        <taxon>Mytilida</taxon>
        <taxon>Mytiloidea</taxon>
        <taxon>Mytilidae</taxon>
        <taxon>Mytilinae</taxon>
        <taxon>Mytilus</taxon>
    </lineage>
</organism>
<protein>
    <recommendedName>
        <fullName evidence="1">Death domain-containing protein</fullName>
    </recommendedName>
</protein>
<sequence>MWGVKNFKNKKRMLFSDLAVVKVHDRHDVAVQVIENRVDVSLIHADKKENIVPTIATSVRESDSFTTDQRPDLHIVMSFEIEFGVHCKKASCFFPHDKMPTAAKWQLMFRIQSISRCQLFKIMVFRKGLGRLEIEQSPSNKHIRRLASSLEVKDCRELLIRLGLDAKVLNGVQDKFSPSAFHENDFKYTAMLRWKGSVTDSSFTTIHDAFDETDKHLLCEVLGDVNVDDVLKRFSITEDQANKTPTNTTLQELSNHIGNSCIQLGVELGLQSVEIEGIQNDHSCKLLHQNKTTLRVWSQTKFPKPTVKELIKALQRIGKIDCLREISF</sequence>
<dbReference type="EMBL" id="CACVKT020002206">
    <property type="protein sequence ID" value="CAC5376536.1"/>
    <property type="molecule type" value="Genomic_DNA"/>
</dbReference>
<dbReference type="SUPFAM" id="SSF47986">
    <property type="entry name" value="DEATH domain"/>
    <property type="match status" value="1"/>
</dbReference>
<dbReference type="GO" id="GO:0007165">
    <property type="term" value="P:signal transduction"/>
    <property type="evidence" value="ECO:0007669"/>
    <property type="project" value="InterPro"/>
</dbReference>
<dbReference type="OrthoDB" id="6117710at2759"/>
<dbReference type="PROSITE" id="PS50017">
    <property type="entry name" value="DEATH_DOMAIN"/>
    <property type="match status" value="1"/>
</dbReference>
<accession>A0A6J8AZ12</accession>
<proteinExistence type="predicted"/>